<gene>
    <name evidence="6" type="primary">rps8e</name>
    <name evidence="8" type="ORF">BTN85_1510</name>
</gene>
<comment type="subunit">
    <text evidence="2 6">Part of the 30S ribosomal subunit.</text>
</comment>
<evidence type="ECO:0000313" key="8">
    <source>
        <dbReference type="EMBL" id="OKY79004.1"/>
    </source>
</evidence>
<comment type="similarity">
    <text evidence="1 6">Belongs to the eukaryotic ribosomal protein eS8 family.</text>
</comment>
<dbReference type="PROSITE" id="PS01193">
    <property type="entry name" value="RIBOSOMAL_S8E"/>
    <property type="match status" value="1"/>
</dbReference>
<dbReference type="InParanoid" id="A0A1Q6DXA6"/>
<dbReference type="GO" id="GO:0003735">
    <property type="term" value="F:structural constituent of ribosome"/>
    <property type="evidence" value="ECO:0007669"/>
    <property type="project" value="InterPro"/>
</dbReference>
<evidence type="ECO:0000256" key="4">
    <source>
        <dbReference type="ARBA" id="ARBA00023274"/>
    </source>
</evidence>
<dbReference type="InterPro" id="IPR020919">
    <property type="entry name" value="Ribosomal_protein_eS8_arc"/>
</dbReference>
<protein>
    <recommendedName>
        <fullName evidence="5 6">Small ribosomal subunit protein eS8</fullName>
    </recommendedName>
</protein>
<dbReference type="InterPro" id="IPR001047">
    <property type="entry name" value="Ribosomal_eS8"/>
</dbReference>
<dbReference type="Proteomes" id="UP000185744">
    <property type="component" value="Unassembled WGS sequence"/>
</dbReference>
<evidence type="ECO:0000256" key="5">
    <source>
        <dbReference type="ARBA" id="ARBA00035277"/>
    </source>
</evidence>
<keyword evidence="4 6" id="KW-0687">Ribonucleoprotein</keyword>
<accession>A0A1Q6DXA6</accession>
<dbReference type="STRING" id="1903181.BTN85_1510"/>
<keyword evidence="3 6" id="KW-0689">Ribosomal protein</keyword>
<dbReference type="InterPro" id="IPR018283">
    <property type="entry name" value="Ribosomal_eS8_CS"/>
</dbReference>
<reference evidence="8" key="1">
    <citation type="submission" date="2016-12" db="EMBL/GenBank/DDBJ databases">
        <title>Discovery of methanogenic haloarchaea.</title>
        <authorList>
            <person name="Sorokin D.Y."/>
            <person name="Makarova K.S."/>
            <person name="Abbas B."/>
            <person name="Ferrer M."/>
            <person name="Golyshin P.N."/>
        </authorList>
    </citation>
    <scope>NUCLEOTIDE SEQUENCE [LARGE SCALE GENOMIC DNA]</scope>
    <source>
        <strain evidence="8">HMET1</strain>
    </source>
</reference>
<dbReference type="AlphaFoldDB" id="A0A1Q6DXA6"/>
<keyword evidence="9" id="KW-1185">Reference proteome</keyword>
<organism evidence="8 9">
    <name type="scientific">Methanohalarchaeum thermophilum</name>
    <dbReference type="NCBI Taxonomy" id="1903181"/>
    <lineage>
        <taxon>Archaea</taxon>
        <taxon>Methanobacteriati</taxon>
        <taxon>Methanobacteriota</taxon>
        <taxon>Methanonatronarchaeia</taxon>
        <taxon>Methanonatronarchaeales</taxon>
        <taxon>Methanonatronarchaeaceae</taxon>
        <taxon>Candidatus Methanohalarchaeum</taxon>
    </lineage>
</organism>
<dbReference type="EMBL" id="MSDW01000001">
    <property type="protein sequence ID" value="OKY79004.1"/>
    <property type="molecule type" value="Genomic_DNA"/>
</dbReference>
<evidence type="ECO:0000313" key="9">
    <source>
        <dbReference type="Proteomes" id="UP000185744"/>
    </source>
</evidence>
<name>A0A1Q6DXA6_METT1</name>
<dbReference type="FunCoup" id="A0A1Q6DXA6">
    <property type="interactions" value="111"/>
</dbReference>
<dbReference type="InterPro" id="IPR022309">
    <property type="entry name" value="Ribosomal_Se8/biogenesis_NSA2"/>
</dbReference>
<dbReference type="GO" id="GO:0005840">
    <property type="term" value="C:ribosome"/>
    <property type="evidence" value="ECO:0007669"/>
    <property type="project" value="UniProtKB-KW"/>
</dbReference>
<dbReference type="HAMAP" id="MF_00029">
    <property type="entry name" value="Ribosomal_eS8"/>
    <property type="match status" value="1"/>
</dbReference>
<dbReference type="PANTHER" id="PTHR10394">
    <property type="entry name" value="40S RIBOSOMAL PROTEIN S8"/>
    <property type="match status" value="1"/>
</dbReference>
<dbReference type="NCBIfam" id="TIGR00307">
    <property type="entry name" value="eS8"/>
    <property type="match status" value="1"/>
</dbReference>
<evidence type="ECO:0000256" key="2">
    <source>
        <dbReference type="ARBA" id="ARBA00011458"/>
    </source>
</evidence>
<proteinExistence type="inferred from homology"/>
<dbReference type="GO" id="GO:1990904">
    <property type="term" value="C:ribonucleoprotein complex"/>
    <property type="evidence" value="ECO:0007669"/>
    <property type="project" value="UniProtKB-KW"/>
</dbReference>
<dbReference type="CDD" id="cd11382">
    <property type="entry name" value="Ribosomal_S8e"/>
    <property type="match status" value="1"/>
</dbReference>
<evidence type="ECO:0000256" key="7">
    <source>
        <dbReference type="SAM" id="MobiDB-lite"/>
    </source>
</evidence>
<evidence type="ECO:0000256" key="6">
    <source>
        <dbReference type="HAMAP-Rule" id="MF_00029"/>
    </source>
</evidence>
<dbReference type="Pfam" id="PF01201">
    <property type="entry name" value="Ribosomal_S8e"/>
    <property type="match status" value="1"/>
</dbReference>
<dbReference type="GO" id="GO:0006412">
    <property type="term" value="P:translation"/>
    <property type="evidence" value="ECO:0007669"/>
    <property type="project" value="UniProtKB-UniRule"/>
</dbReference>
<evidence type="ECO:0000256" key="3">
    <source>
        <dbReference type="ARBA" id="ARBA00022980"/>
    </source>
</evidence>
<feature type="compositionally biased region" description="Basic residues" evidence="7">
    <location>
        <begin position="1"/>
        <end position="25"/>
    </location>
</feature>
<evidence type="ECO:0000256" key="1">
    <source>
        <dbReference type="ARBA" id="ARBA00005257"/>
    </source>
</evidence>
<feature type="region of interest" description="Disordered" evidence="7">
    <location>
        <begin position="1"/>
        <end position="31"/>
    </location>
</feature>
<comment type="caution">
    <text evidence="8">The sequence shown here is derived from an EMBL/GenBank/DDBJ whole genome shotgun (WGS) entry which is preliminary data.</text>
</comment>
<dbReference type="Gene3D" id="2.40.10.310">
    <property type="match status" value="1"/>
</dbReference>
<sequence>MAKYHGKSKRTKTGGRRKPKRKKRKSELGREFLEPKIGEETKKKLRTMGGNGKTRLLRTNKVNLTDPDSGETEKIDIENVVENEANPHYVRRNIITKGAIIETEKGKAKVKNRPGQEGTVNAVLINE</sequence>